<dbReference type="InterPro" id="IPR002509">
    <property type="entry name" value="NODB_dom"/>
</dbReference>
<dbReference type="Proteomes" id="UP000488936">
    <property type="component" value="Unassembled WGS sequence"/>
</dbReference>
<comment type="subcellular location">
    <subcellularLocation>
        <location evidence="1">Secreted</location>
    </subcellularLocation>
</comment>
<evidence type="ECO:0000256" key="1">
    <source>
        <dbReference type="ARBA" id="ARBA00004613"/>
    </source>
</evidence>
<name>A0A7K1GPA6_9FLAO</name>
<keyword evidence="5" id="KW-1185">Reference proteome</keyword>
<evidence type="ECO:0000313" key="5">
    <source>
        <dbReference type="Proteomes" id="UP000488936"/>
    </source>
</evidence>
<organism evidence="4 5">
    <name type="scientific">Myroides pelagicus</name>
    <dbReference type="NCBI Taxonomy" id="270914"/>
    <lineage>
        <taxon>Bacteria</taxon>
        <taxon>Pseudomonadati</taxon>
        <taxon>Bacteroidota</taxon>
        <taxon>Flavobacteriia</taxon>
        <taxon>Flavobacteriales</taxon>
        <taxon>Flavobacteriaceae</taxon>
        <taxon>Myroides</taxon>
    </lineage>
</organism>
<dbReference type="GO" id="GO:0016810">
    <property type="term" value="F:hydrolase activity, acting on carbon-nitrogen (but not peptide) bonds"/>
    <property type="evidence" value="ECO:0007669"/>
    <property type="project" value="InterPro"/>
</dbReference>
<dbReference type="AlphaFoldDB" id="A0A7K1GPA6"/>
<dbReference type="PANTHER" id="PTHR34216">
    <property type="match status" value="1"/>
</dbReference>
<evidence type="ECO:0000259" key="3">
    <source>
        <dbReference type="PROSITE" id="PS51677"/>
    </source>
</evidence>
<reference evidence="4 5" key="1">
    <citation type="journal article" date="2006" name="Int. J. Syst. Evol. Microbiol.">
        <title>Myroides pelagicus sp. nov., isolated from seawater in Thailand.</title>
        <authorList>
            <person name="Yoon J."/>
            <person name="Maneerat S."/>
            <person name="Kawai F."/>
            <person name="Yokota A."/>
        </authorList>
    </citation>
    <scope>NUCLEOTIDE SEQUENCE [LARGE SCALE GENOMIC DNA]</scope>
    <source>
        <strain evidence="4 5">SM1T</strain>
    </source>
</reference>
<proteinExistence type="predicted"/>
<gene>
    <name evidence="4" type="ORF">GJV77_08995</name>
</gene>
<dbReference type="GO" id="GO:0005576">
    <property type="term" value="C:extracellular region"/>
    <property type="evidence" value="ECO:0007669"/>
    <property type="project" value="UniProtKB-SubCell"/>
</dbReference>
<dbReference type="EMBL" id="WMJY01000018">
    <property type="protein sequence ID" value="MTH30044.1"/>
    <property type="molecule type" value="Genomic_DNA"/>
</dbReference>
<feature type="domain" description="NodB homology" evidence="3">
    <location>
        <begin position="58"/>
        <end position="234"/>
    </location>
</feature>
<dbReference type="OrthoDB" id="9778320at2"/>
<dbReference type="InterPro" id="IPR011330">
    <property type="entry name" value="Glyco_hydro/deAcase_b/a-brl"/>
</dbReference>
<evidence type="ECO:0000313" key="4">
    <source>
        <dbReference type="EMBL" id="MTH30044.1"/>
    </source>
</evidence>
<dbReference type="RefSeq" id="WP_155036035.1">
    <property type="nucleotide sequence ID" value="NZ_JBHTIG010000042.1"/>
</dbReference>
<sequence length="234" mass="27518">MARLPILMYHNVTRENDKVERLTIHQDFLEEQFKYLTERKYQTHHLSELEGKESLSGKNVVITFDDVTVNQMLYAIPLLVKYQLKATFFIPFFYIGGTDDWNEGKEAIMSIQQLKDLPDLIELGHHSYRHRAYANLSNEELKEDFDTCYSIAESNDLKVFPAVAYPYGNFPKKEPGKSSFFDELKKNKITYGLRIGNKVNTFPFKNPYEIQRVDVRGNESMFKFKLKLRFGKLF</sequence>
<comment type="caution">
    <text evidence="4">The sequence shown here is derived from an EMBL/GenBank/DDBJ whole genome shotgun (WGS) entry which is preliminary data.</text>
</comment>
<dbReference type="GO" id="GO:0005975">
    <property type="term" value="P:carbohydrate metabolic process"/>
    <property type="evidence" value="ECO:0007669"/>
    <property type="project" value="InterPro"/>
</dbReference>
<dbReference type="PANTHER" id="PTHR34216:SF3">
    <property type="entry name" value="POLY-BETA-1,6-N-ACETYL-D-GLUCOSAMINE N-DEACETYLASE"/>
    <property type="match status" value="1"/>
</dbReference>
<keyword evidence="2" id="KW-0732">Signal</keyword>
<accession>A0A7K1GPA6</accession>
<dbReference type="CDD" id="cd10918">
    <property type="entry name" value="CE4_NodB_like_5s_6s"/>
    <property type="match status" value="1"/>
</dbReference>
<protein>
    <submittedName>
        <fullName evidence="4">Polysaccharide deacetylase family protein</fullName>
    </submittedName>
</protein>
<evidence type="ECO:0000256" key="2">
    <source>
        <dbReference type="ARBA" id="ARBA00022729"/>
    </source>
</evidence>
<dbReference type="Gene3D" id="3.20.20.370">
    <property type="entry name" value="Glycoside hydrolase/deacetylase"/>
    <property type="match status" value="1"/>
</dbReference>
<dbReference type="PROSITE" id="PS51677">
    <property type="entry name" value="NODB"/>
    <property type="match status" value="1"/>
</dbReference>
<dbReference type="SUPFAM" id="SSF88713">
    <property type="entry name" value="Glycoside hydrolase/deacetylase"/>
    <property type="match status" value="1"/>
</dbReference>
<dbReference type="Pfam" id="PF01522">
    <property type="entry name" value="Polysacc_deac_1"/>
    <property type="match status" value="1"/>
</dbReference>
<dbReference type="InterPro" id="IPR051398">
    <property type="entry name" value="Polysacch_Deacetylase"/>
</dbReference>